<dbReference type="InterPro" id="IPR029036">
    <property type="entry name" value="P5CR_dimer"/>
</dbReference>
<comment type="subcellular location">
    <subcellularLocation>
        <location evidence="1">Cytoplasm</location>
    </subcellularLocation>
</comment>
<dbReference type="InterPro" id="IPR008927">
    <property type="entry name" value="6-PGluconate_DH-like_C_sf"/>
</dbReference>
<dbReference type="PANTHER" id="PTHR11645">
    <property type="entry name" value="PYRROLINE-5-CARBOXYLATE REDUCTASE"/>
    <property type="match status" value="1"/>
</dbReference>
<comment type="catalytic activity">
    <reaction evidence="13">
        <text>L-proline + NAD(+) = (S)-1-pyrroline-5-carboxylate + NADH + 2 H(+)</text>
        <dbReference type="Rhea" id="RHEA:14105"/>
        <dbReference type="ChEBI" id="CHEBI:15378"/>
        <dbReference type="ChEBI" id="CHEBI:17388"/>
        <dbReference type="ChEBI" id="CHEBI:57540"/>
        <dbReference type="ChEBI" id="CHEBI:57945"/>
        <dbReference type="ChEBI" id="CHEBI:60039"/>
        <dbReference type="EC" id="1.5.1.2"/>
    </reaction>
</comment>
<reference evidence="19" key="1">
    <citation type="submission" date="2016-11" db="UniProtKB">
        <authorList>
            <consortium name="WormBaseParasite"/>
        </authorList>
    </citation>
    <scope>IDENTIFICATION</scope>
</reference>
<feature type="domain" description="Pyrroline-5-carboxylate reductase dimerisation" evidence="17">
    <location>
        <begin position="160"/>
        <end position="196"/>
    </location>
</feature>
<dbReference type="Gene3D" id="3.40.50.720">
    <property type="entry name" value="NAD(P)-binding Rossmann-like Domain"/>
    <property type="match status" value="3"/>
</dbReference>
<dbReference type="WBParaSite" id="maker-uti_cns_0005184-snap-gene-0.5-mRNA-1">
    <property type="protein sequence ID" value="maker-uti_cns_0005184-snap-gene-0.5-mRNA-1"/>
    <property type="gene ID" value="maker-uti_cns_0005184-snap-gene-0.5"/>
</dbReference>
<accession>A0A1I8HBL3</accession>
<keyword evidence="9 15" id="KW-0521">NADP</keyword>
<evidence type="ECO:0000256" key="4">
    <source>
        <dbReference type="ARBA" id="ARBA00012855"/>
    </source>
</evidence>
<dbReference type="InterPro" id="IPR053790">
    <property type="entry name" value="P5CR-like_CS"/>
</dbReference>
<evidence type="ECO:0000259" key="16">
    <source>
        <dbReference type="Pfam" id="PF03807"/>
    </source>
</evidence>
<dbReference type="FunFam" id="1.10.3730.10:FF:000001">
    <property type="entry name" value="Pyrroline-5-carboxylate reductase"/>
    <property type="match status" value="1"/>
</dbReference>
<dbReference type="InterPro" id="IPR028939">
    <property type="entry name" value="P5C_Rdtase_cat_N"/>
</dbReference>
<dbReference type="Proteomes" id="UP000095280">
    <property type="component" value="Unplaced"/>
</dbReference>
<dbReference type="GO" id="GO:0055129">
    <property type="term" value="P:L-proline biosynthetic process"/>
    <property type="evidence" value="ECO:0007669"/>
    <property type="project" value="UniProtKB-UniPathway"/>
</dbReference>
<protein>
    <recommendedName>
        <fullName evidence="5 15">Pyrroline-5-carboxylate reductase</fullName>
        <ecNumber evidence="4 15">1.5.1.2</ecNumber>
    </recommendedName>
</protein>
<keyword evidence="18" id="KW-1185">Reference proteome</keyword>
<evidence type="ECO:0000256" key="15">
    <source>
        <dbReference type="RuleBase" id="RU003903"/>
    </source>
</evidence>
<dbReference type="SUPFAM" id="SSF48179">
    <property type="entry name" value="6-phosphogluconate dehydrogenase C-terminal domain-like"/>
    <property type="match status" value="3"/>
</dbReference>
<keyword evidence="10 15" id="KW-0560">Oxidoreductase</keyword>
<dbReference type="UniPathway" id="UPA00098">
    <property type="reaction ID" value="UER00361"/>
</dbReference>
<dbReference type="InterPro" id="IPR036291">
    <property type="entry name" value="NAD(P)-bd_dom_sf"/>
</dbReference>
<dbReference type="PROSITE" id="PS00521">
    <property type="entry name" value="P5CR"/>
    <property type="match status" value="1"/>
</dbReference>
<proteinExistence type="inferred from homology"/>
<dbReference type="FunFam" id="3.40.50.720:FF:000190">
    <property type="entry name" value="Pyrroline-5-carboxylate reductase"/>
    <property type="match status" value="3"/>
</dbReference>
<dbReference type="HAMAP" id="MF_01925">
    <property type="entry name" value="P5C_reductase"/>
    <property type="match status" value="2"/>
</dbReference>
<evidence type="ECO:0000256" key="9">
    <source>
        <dbReference type="ARBA" id="ARBA00022857"/>
    </source>
</evidence>
<sequence>MRIGFVGAGRMAQAIAKGFTSRGIIKSRNIWASDRAEKTLERISTELRINVTHDNREVVEHSDILVLSVKPQVMDTVLAELSDLTDPSKLVVSVAAGVTLDHLQSRLLPDSRVIRLMPNTPILANAGASVYCVGKAAKPEDGPLIEALFKSVGTCDYLPENLMDAATGLSGSGPAFIFEAIDAMTSAGVQMGLPLHAMRVGFIGAGRMAQAIAKGFTSKGVVKATDIWASAITKKTLTKVSTELGINVSQSNREVVEHSDILVLSVKPQVMDSVLAEMSDLVDPFKLVVSVAAGVTLDHLQSRLLPDSRVIRLMPNTPILVNAGASVYCVGRAAKPEDGPLIEALFKSVGTCDYLPENLMDAATGLSGSGPAFILEAIDAMTNAGVNLGLPHNQIDPSVAEKLSNVRVGFVGAGRMAQAIVKGFTNDGIVKAQNIWASARTKATLNKVSAELGINVSQSNREVAEHSDILVLSVKPQVMDSVLAELSDLTDPSKLVVSVAAGVTLDHLQSRLLPDSRVIRLMPNTPILANAGASVYCVGKAAKPEDGPLIEALFKSVGTCDYLPENLMDAATGLSGSGPAFILEAIDAMTNAGVHQGLPRPLAMRLATQTVYGTSRLVLESGRHPAELRDAITSPGGTTITGLSELEARGFRTALWQAVNAAANRSAELGAKKPAQ</sequence>
<evidence type="ECO:0000256" key="6">
    <source>
        <dbReference type="ARBA" id="ARBA00022490"/>
    </source>
</evidence>
<comment type="function">
    <text evidence="12">Oxidoreductase that catalyzes the last step in proline biosynthesis, which corresponds to the reduction of pyrroline-5-carboxylate (P5C) to L-proline using NAD(P)H. Proline is synthesized from either glutamate or ornithine; both are converted to P5C, and then to proline via pyrroline-5-carboxylate reductases (PYCRs). PYCR3 is exclusively linked to the biosynthesis of proline from ornithine.</text>
</comment>
<evidence type="ECO:0000256" key="1">
    <source>
        <dbReference type="ARBA" id="ARBA00004496"/>
    </source>
</evidence>
<dbReference type="GO" id="GO:0005737">
    <property type="term" value="C:cytoplasm"/>
    <property type="evidence" value="ECO:0007669"/>
    <property type="project" value="UniProtKB-SubCell"/>
</dbReference>
<feature type="domain" description="Pyrroline-5-carboxylate reductase dimerisation" evidence="17">
    <location>
        <begin position="565"/>
        <end position="669"/>
    </location>
</feature>
<dbReference type="InterPro" id="IPR000304">
    <property type="entry name" value="Pyrroline-COOH_reductase"/>
</dbReference>
<dbReference type="GO" id="GO:0004735">
    <property type="term" value="F:pyrroline-5-carboxylate reductase activity"/>
    <property type="evidence" value="ECO:0007669"/>
    <property type="project" value="UniProtKB-EC"/>
</dbReference>
<evidence type="ECO:0000256" key="3">
    <source>
        <dbReference type="ARBA" id="ARBA00005525"/>
    </source>
</evidence>
<comment type="similarity">
    <text evidence="3 15">Belongs to the pyrroline-5-carboxylate reductase family.</text>
</comment>
<feature type="domain" description="Pyrroline-5-carboxylate reductase catalytic N-terminal" evidence="16">
    <location>
        <begin position="407"/>
        <end position="502"/>
    </location>
</feature>
<evidence type="ECO:0000256" key="2">
    <source>
        <dbReference type="ARBA" id="ARBA00005205"/>
    </source>
</evidence>
<evidence type="ECO:0000256" key="5">
    <source>
        <dbReference type="ARBA" id="ARBA00021413"/>
    </source>
</evidence>
<evidence type="ECO:0000256" key="11">
    <source>
        <dbReference type="ARBA" id="ARBA00038523"/>
    </source>
</evidence>
<name>A0A1I8HBL3_9PLAT</name>
<dbReference type="NCBIfam" id="TIGR00112">
    <property type="entry name" value="proC"/>
    <property type="match status" value="1"/>
</dbReference>
<dbReference type="Gene3D" id="1.10.3730.10">
    <property type="entry name" value="ProC C-terminal domain-like"/>
    <property type="match status" value="1"/>
</dbReference>
<feature type="domain" description="Pyrroline-5-carboxylate reductase catalytic N-terminal" evidence="16">
    <location>
        <begin position="2"/>
        <end position="97"/>
    </location>
</feature>
<organism evidence="18 19">
    <name type="scientific">Macrostomum lignano</name>
    <dbReference type="NCBI Taxonomy" id="282301"/>
    <lineage>
        <taxon>Eukaryota</taxon>
        <taxon>Metazoa</taxon>
        <taxon>Spiralia</taxon>
        <taxon>Lophotrochozoa</taxon>
        <taxon>Platyhelminthes</taxon>
        <taxon>Rhabditophora</taxon>
        <taxon>Macrostomorpha</taxon>
        <taxon>Macrostomida</taxon>
        <taxon>Macrostomidae</taxon>
        <taxon>Macrostomum</taxon>
    </lineage>
</organism>
<comment type="pathway">
    <text evidence="2 15">Amino-acid biosynthesis; L-proline biosynthesis; L-proline from L-glutamate 5-semialdehyde: step 1/1.</text>
</comment>
<evidence type="ECO:0000313" key="18">
    <source>
        <dbReference type="Proteomes" id="UP000095280"/>
    </source>
</evidence>
<dbReference type="EC" id="1.5.1.2" evidence="4 15"/>
<evidence type="ECO:0000313" key="19">
    <source>
        <dbReference type="WBParaSite" id="maker-uti_cns_0005184-snap-gene-0.5-mRNA-1"/>
    </source>
</evidence>
<keyword evidence="6" id="KW-0963">Cytoplasm</keyword>
<keyword evidence="8 15" id="KW-0641">Proline biosynthesis</keyword>
<keyword evidence="7 15" id="KW-0028">Amino-acid biosynthesis</keyword>
<comment type="subunit">
    <text evidence="11">Homodecamer; composed of 5 homodimers.</text>
</comment>
<evidence type="ECO:0000259" key="17">
    <source>
        <dbReference type="Pfam" id="PF14748"/>
    </source>
</evidence>
<feature type="domain" description="Pyrroline-5-carboxylate reductase dimerisation" evidence="17">
    <location>
        <begin position="357"/>
        <end position="395"/>
    </location>
</feature>
<evidence type="ECO:0000256" key="7">
    <source>
        <dbReference type="ARBA" id="ARBA00022605"/>
    </source>
</evidence>
<dbReference type="Pfam" id="PF03807">
    <property type="entry name" value="F420_oxidored"/>
    <property type="match status" value="3"/>
</dbReference>
<evidence type="ECO:0000256" key="10">
    <source>
        <dbReference type="ARBA" id="ARBA00023002"/>
    </source>
</evidence>
<dbReference type="PANTHER" id="PTHR11645:SF0">
    <property type="entry name" value="PYRROLINE-5-CARBOXYLATE REDUCTASE 3"/>
    <property type="match status" value="1"/>
</dbReference>
<dbReference type="AlphaFoldDB" id="A0A1I8HBL3"/>
<dbReference type="Pfam" id="PF14748">
    <property type="entry name" value="P5CR_dimer"/>
    <property type="match status" value="3"/>
</dbReference>
<evidence type="ECO:0000256" key="13">
    <source>
        <dbReference type="ARBA" id="ARBA00050547"/>
    </source>
</evidence>
<evidence type="ECO:0000256" key="12">
    <source>
        <dbReference type="ARBA" id="ARBA00049975"/>
    </source>
</evidence>
<comment type="catalytic activity">
    <reaction evidence="14 15">
        <text>L-proline + NADP(+) = (S)-1-pyrroline-5-carboxylate + NADPH + 2 H(+)</text>
        <dbReference type="Rhea" id="RHEA:14109"/>
        <dbReference type="ChEBI" id="CHEBI:15378"/>
        <dbReference type="ChEBI" id="CHEBI:17388"/>
        <dbReference type="ChEBI" id="CHEBI:57783"/>
        <dbReference type="ChEBI" id="CHEBI:58349"/>
        <dbReference type="ChEBI" id="CHEBI:60039"/>
        <dbReference type="EC" id="1.5.1.2"/>
    </reaction>
</comment>
<dbReference type="SUPFAM" id="SSF51735">
    <property type="entry name" value="NAD(P)-binding Rossmann-fold domains"/>
    <property type="match status" value="3"/>
</dbReference>
<feature type="domain" description="Pyrroline-5-carboxylate reductase catalytic N-terminal" evidence="16">
    <location>
        <begin position="199"/>
        <end position="294"/>
    </location>
</feature>
<evidence type="ECO:0000256" key="8">
    <source>
        <dbReference type="ARBA" id="ARBA00022650"/>
    </source>
</evidence>
<evidence type="ECO:0000256" key="14">
    <source>
        <dbReference type="ARBA" id="ARBA00052690"/>
    </source>
</evidence>